<evidence type="ECO:0000313" key="8">
    <source>
        <dbReference type="Proteomes" id="UP000318242"/>
    </source>
</evidence>
<dbReference type="Gene3D" id="1.10.287.470">
    <property type="entry name" value="Helix hairpin bin"/>
    <property type="match status" value="1"/>
</dbReference>
<dbReference type="Gene3D" id="2.40.30.170">
    <property type="match status" value="1"/>
</dbReference>
<evidence type="ECO:0000259" key="5">
    <source>
        <dbReference type="Pfam" id="PF25917"/>
    </source>
</evidence>
<dbReference type="GO" id="GO:0055085">
    <property type="term" value="P:transmembrane transport"/>
    <property type="evidence" value="ECO:0007669"/>
    <property type="project" value="InterPro"/>
</dbReference>
<comment type="caution">
    <text evidence="7">The sequence shown here is derived from an EMBL/GenBank/DDBJ whole genome shotgun (WGS) entry which is preliminary data.</text>
</comment>
<dbReference type="PANTHER" id="PTHR30386">
    <property type="entry name" value="MEMBRANE FUSION SUBUNIT OF EMRAB-TOLC MULTIDRUG EFFLUX PUMP"/>
    <property type="match status" value="1"/>
</dbReference>
<feature type="domain" description="Multidrug resistance protein MdtA-like alpha-helical hairpin" evidence="4">
    <location>
        <begin position="113"/>
        <end position="173"/>
    </location>
</feature>
<keyword evidence="3" id="KW-0472">Membrane</keyword>
<evidence type="ECO:0000256" key="1">
    <source>
        <dbReference type="ARBA" id="ARBA00009477"/>
    </source>
</evidence>
<proteinExistence type="inferred from homology"/>
<dbReference type="Proteomes" id="UP000318242">
    <property type="component" value="Unassembled WGS sequence"/>
</dbReference>
<gene>
    <name evidence="7" type="ORF">VCO01S_27520</name>
</gene>
<keyword evidence="3" id="KW-1133">Transmembrane helix</keyword>
<evidence type="ECO:0000259" key="6">
    <source>
        <dbReference type="Pfam" id="PF25990"/>
    </source>
</evidence>
<name>A0A4Y3IPX1_9VIBR</name>
<evidence type="ECO:0000256" key="2">
    <source>
        <dbReference type="SAM" id="Coils"/>
    </source>
</evidence>
<dbReference type="PANTHER" id="PTHR30386:SF24">
    <property type="entry name" value="MULTIDRUG RESISTANCE EFFLUX PUMP"/>
    <property type="match status" value="1"/>
</dbReference>
<evidence type="ECO:0000313" key="7">
    <source>
        <dbReference type="EMBL" id="GEA61559.1"/>
    </source>
</evidence>
<dbReference type="SUPFAM" id="SSF111369">
    <property type="entry name" value="HlyD-like secretion proteins"/>
    <property type="match status" value="3"/>
</dbReference>
<accession>A0A4Y3IPX1</accession>
<feature type="domain" description="YknX-like beta-barrel" evidence="6">
    <location>
        <begin position="242"/>
        <end position="330"/>
    </location>
</feature>
<keyword evidence="8" id="KW-1185">Reference proteome</keyword>
<dbReference type="Pfam" id="PF25990">
    <property type="entry name" value="Beta-barrel_YknX"/>
    <property type="match status" value="1"/>
</dbReference>
<dbReference type="InterPro" id="IPR058636">
    <property type="entry name" value="Beta-barrel_YknX"/>
</dbReference>
<organism evidence="7 8">
    <name type="scientific">Vibrio comitans NBRC 102076</name>
    <dbReference type="NCBI Taxonomy" id="1219078"/>
    <lineage>
        <taxon>Bacteria</taxon>
        <taxon>Pseudomonadati</taxon>
        <taxon>Pseudomonadota</taxon>
        <taxon>Gammaproteobacteria</taxon>
        <taxon>Vibrionales</taxon>
        <taxon>Vibrionaceae</taxon>
        <taxon>Vibrio</taxon>
    </lineage>
</organism>
<feature type="coiled-coil region" evidence="2">
    <location>
        <begin position="111"/>
        <end position="176"/>
    </location>
</feature>
<evidence type="ECO:0000256" key="3">
    <source>
        <dbReference type="SAM" id="Phobius"/>
    </source>
</evidence>
<dbReference type="InterPro" id="IPR050739">
    <property type="entry name" value="MFP"/>
</dbReference>
<sequence>MSYLGWTMKKYIRGYIAAIILLAVCGGVAYYWHYSDLHPSTDNAYVHGKTVSIAPLVQGRITQVSVDDFQFVNMGDHLISVDSQPYQIAVNEAQAAYQAALQQNKSQESGVNAAIAQLNEAKANLLNAQKTYKRTQVLVDKKLVPIQQADTDRTNLADAQARLHAAQASLQQAIDAQGGKGDASAAVQQAAARLAKAELDLSYTEISAPFDGYVGDIKIHLGTFVATGQPLFPVVKQYGQWVQANFKESQMPRLAEGQSVDIKVDMYPDEIWHGKLAKISPASGTSFSLLPPENATGNWVKIGQRFPVKIAITDDLSSKPLLRIGASTQVTVDTTTGE</sequence>
<dbReference type="Pfam" id="PF25917">
    <property type="entry name" value="BSH_RND"/>
    <property type="match status" value="1"/>
</dbReference>
<feature type="transmembrane region" description="Helical" evidence="3">
    <location>
        <begin position="12"/>
        <end position="32"/>
    </location>
</feature>
<dbReference type="AlphaFoldDB" id="A0A4Y3IPX1"/>
<keyword evidence="3" id="KW-0812">Transmembrane</keyword>
<evidence type="ECO:0000259" key="4">
    <source>
        <dbReference type="Pfam" id="PF25876"/>
    </source>
</evidence>
<dbReference type="Pfam" id="PF25876">
    <property type="entry name" value="HH_MFP_RND"/>
    <property type="match status" value="1"/>
</dbReference>
<keyword evidence="2" id="KW-0175">Coiled coil</keyword>
<protein>
    <submittedName>
        <fullName evidence="7">Hemolysin D</fullName>
    </submittedName>
</protein>
<feature type="domain" description="Multidrug resistance protein MdtA-like barrel-sandwich hybrid" evidence="5">
    <location>
        <begin position="50"/>
        <end position="236"/>
    </location>
</feature>
<comment type="similarity">
    <text evidence="1">Belongs to the membrane fusion protein (MFP) (TC 8.A.1) family.</text>
</comment>
<dbReference type="InterPro" id="IPR058625">
    <property type="entry name" value="MdtA-like_BSH"/>
</dbReference>
<reference evidence="7 8" key="1">
    <citation type="submission" date="2019-06" db="EMBL/GenBank/DDBJ databases">
        <title>Whole genome shotgun sequence of Vibrio comitans NBRC 102076.</title>
        <authorList>
            <person name="Hosoyama A."/>
            <person name="Uohara A."/>
            <person name="Ohji S."/>
            <person name="Ichikawa N."/>
        </authorList>
    </citation>
    <scope>NUCLEOTIDE SEQUENCE [LARGE SCALE GENOMIC DNA]</scope>
    <source>
        <strain evidence="7 8">NBRC 102076</strain>
    </source>
</reference>
<dbReference type="EMBL" id="BJLH01000012">
    <property type="protein sequence ID" value="GEA61559.1"/>
    <property type="molecule type" value="Genomic_DNA"/>
</dbReference>
<dbReference type="Gene3D" id="2.40.50.100">
    <property type="match status" value="1"/>
</dbReference>
<dbReference type="InterPro" id="IPR058624">
    <property type="entry name" value="MdtA-like_HH"/>
</dbReference>